<reference evidence="3" key="1">
    <citation type="submission" date="2013-12" db="EMBL/GenBank/DDBJ databases">
        <authorList>
            <person name="Aslett M."/>
        </authorList>
    </citation>
    <scope>NUCLEOTIDE SEQUENCE [LARGE SCALE GENOMIC DNA]</scope>
    <source>
        <strain evidence="3">Lindley</strain>
    </source>
</reference>
<dbReference type="Gene3D" id="2.160.20.10">
    <property type="entry name" value="Single-stranded right-handed beta-helix, Pectin lyase-like"/>
    <property type="match status" value="2"/>
</dbReference>
<evidence type="ECO:0000313" key="4">
    <source>
        <dbReference type="WBParaSite" id="GPLIN_001452200"/>
    </source>
</evidence>
<dbReference type="InterPro" id="IPR012334">
    <property type="entry name" value="Pectin_lyas_fold"/>
</dbReference>
<protein>
    <submittedName>
        <fullName evidence="4">Pectate_lyase_3 domain-containing protein</fullName>
    </submittedName>
</protein>
<sequence length="1153" mass="124544">MYATRLAKMDSSIDTLAEAMKYTTVITAPENERLSWNNIFRQRQEGQPVILGVKGLDLTNVQAWPDKKERMVTDEVKGNEDQVVANSGVALNSRRNAVEQINRLWDLSIDVGWNPQARAMAGEYMRMAAIDSDLPDAIDRMPATGYTRDSWLGLDTYPVFDGAYRAGLNQKIVDHFWNQEIGQETIELFRFAMRRRMNEIMPMYNQYYKSQLLEVDPFLTFDSTTTTENTTASTATNSSTSDSKGRAVSSEFPQNQLSANGDYATNATDNVGNAVNAAEANSNDESSGNVNTKGFSGGMPDLLLRYRETFLNIDLQILTELQEFPGIDQNFADLVQSFLDAIEQITDDNNETIAEFEALFAAFQAEIRSARAFGATGDGVTNDAPFIQAAIDATPDGGTTIVEPGTYVIGTGPLLISGKSITLDLTDAVIQQKNDEEAVSFQGTLETALDVSNITVVTTTGDETPREAVQVTLSAPVTWSRGDVVKLVADDVLPGSRTDGAAIPPAERNRVGQFLTVQAMNGPGTVATLMGVLRDPFTINPRIARLLPITGHLVGGDFQVHPDFVATNFNSGVIQMLSLQHPTIQNTKISRSGSQGIGMGNCYGYVIDNVMINYARNEPGTALGYGINDGASEFGKVSNCHFIQTRHAWTTGANAIPPDDVLSRYGRTYGTIISACTSQGGQHAGFDTHIDADNVTFTGCFVADNIFAYNLRGRNHNVFGCSAQNVDFGVNISDEALGHSYGHTVDGLTIHGHSNVGIRIQARQPGHPQEGVREQRQVYVRNVNLERGESLAMQIFNATVVASNINAQFIGVMPDSGFQLVNSYLLADNINVDFADTLTGNIMNGIFALRGEPAISRLALNGCRVTAGSIFTSRVNHIVDTQIATAHLIQVDGVRIPVMPGIRICNDLTIAGTIDWAITSGAENSQYASLVDAELTSTDSLEVIRQTRSGRFTLRTNQVANVQIAPLPNGNTSGQEMTILNKGVGTVTILHGSAANTSFLSGTENPAAWVGVDATLDADLTAHAATEATFWNNRYLNRAEGTSLEPVMNDNKAIQNDQAIADLADYLIAANRAGMDEDTNTNQRALRVIASVSPSASLDSIVGACLNEPVLGQYRTRYITARDIIVSGDNSGVDDLPGTVPDPPEGGIKDQEM</sequence>
<keyword evidence="3" id="KW-1185">Reference proteome</keyword>
<dbReference type="Pfam" id="PF05352">
    <property type="entry name" value="Phage_connector"/>
    <property type="match status" value="1"/>
</dbReference>
<feature type="compositionally biased region" description="Low complexity" evidence="1">
    <location>
        <begin position="226"/>
        <end position="242"/>
    </location>
</feature>
<feature type="compositionally biased region" description="Polar residues" evidence="1">
    <location>
        <begin position="251"/>
        <end position="265"/>
    </location>
</feature>
<dbReference type="InterPro" id="IPR036199">
    <property type="entry name" value="Gp10_sf"/>
</dbReference>
<dbReference type="AlphaFoldDB" id="A0A183CNR5"/>
<reference evidence="3" key="2">
    <citation type="submission" date="2014-05" db="EMBL/GenBank/DDBJ databases">
        <title>The genome and life-stage specific transcriptomes of Globodera pallida elucidate key aspects of plant parasitism by a cyst nematode.</title>
        <authorList>
            <person name="Cotton J.A."/>
            <person name="Lilley C.J."/>
            <person name="Jones L.M."/>
            <person name="Kikuchi T."/>
            <person name="Reid A.J."/>
            <person name="Thorpe P."/>
            <person name="Tsai I.J."/>
            <person name="Beasley H."/>
            <person name="Blok V."/>
            <person name="Cock P.J.A."/>
            <person name="Van den Akker S.E."/>
            <person name="Holroyd N."/>
            <person name="Hunt M."/>
            <person name="Mantelin S."/>
            <person name="Naghra H."/>
            <person name="Pain A."/>
            <person name="Palomares-Rius J.E."/>
            <person name="Zarowiecki M."/>
            <person name="Berriman M."/>
            <person name="Jones J.T."/>
            <person name="Urwin P.E."/>
        </authorList>
    </citation>
    <scope>NUCLEOTIDE SEQUENCE [LARGE SCALE GENOMIC DNA]</scope>
    <source>
        <strain evidence="3">Lindley</strain>
    </source>
</reference>
<evidence type="ECO:0000313" key="3">
    <source>
        <dbReference type="Proteomes" id="UP000050741"/>
    </source>
</evidence>
<feature type="region of interest" description="Disordered" evidence="1">
    <location>
        <begin position="226"/>
        <end position="265"/>
    </location>
</feature>
<proteinExistence type="predicted"/>
<dbReference type="InterPro" id="IPR057996">
    <property type="entry name" value="K52_C"/>
</dbReference>
<dbReference type="SUPFAM" id="SSF56826">
    <property type="entry name" value="Upper collar protein gp10 (connector protein)"/>
    <property type="match status" value="1"/>
</dbReference>
<dbReference type="InterPro" id="IPR008016">
    <property type="entry name" value="Gp10"/>
</dbReference>
<evidence type="ECO:0000256" key="1">
    <source>
        <dbReference type="SAM" id="MobiDB-lite"/>
    </source>
</evidence>
<dbReference type="WBParaSite" id="GPLIN_001452200">
    <property type="protein sequence ID" value="GPLIN_001452200"/>
    <property type="gene ID" value="GPLIN_001452200"/>
</dbReference>
<dbReference type="Gene3D" id="2.40.500.10">
    <property type="entry name" value="Upper collar protein gp10 (connector protein)"/>
    <property type="match status" value="1"/>
</dbReference>
<evidence type="ECO:0000259" key="2">
    <source>
        <dbReference type="Pfam" id="PF25692"/>
    </source>
</evidence>
<dbReference type="SUPFAM" id="SSF51126">
    <property type="entry name" value="Pectin lyase-like"/>
    <property type="match status" value="1"/>
</dbReference>
<dbReference type="Proteomes" id="UP000050741">
    <property type="component" value="Unassembled WGS sequence"/>
</dbReference>
<accession>A0A183CNR5</accession>
<dbReference type="InterPro" id="IPR011050">
    <property type="entry name" value="Pectin_lyase_fold/virulence"/>
</dbReference>
<dbReference type="Pfam" id="PF25692">
    <property type="entry name" value="Phage_depo_C"/>
    <property type="match status" value="1"/>
</dbReference>
<feature type="region of interest" description="Disordered" evidence="1">
    <location>
        <begin position="1130"/>
        <end position="1153"/>
    </location>
</feature>
<reference evidence="4" key="3">
    <citation type="submission" date="2016-06" db="UniProtKB">
        <authorList>
            <consortium name="WormBaseParasite"/>
        </authorList>
    </citation>
    <scope>IDENTIFICATION</scope>
</reference>
<organism evidence="3 4">
    <name type="scientific">Globodera pallida</name>
    <name type="common">Potato cyst nematode worm</name>
    <name type="synonym">Heterodera pallida</name>
    <dbReference type="NCBI Taxonomy" id="36090"/>
    <lineage>
        <taxon>Eukaryota</taxon>
        <taxon>Metazoa</taxon>
        <taxon>Ecdysozoa</taxon>
        <taxon>Nematoda</taxon>
        <taxon>Chromadorea</taxon>
        <taxon>Rhabditida</taxon>
        <taxon>Tylenchina</taxon>
        <taxon>Tylenchomorpha</taxon>
        <taxon>Tylenchoidea</taxon>
        <taxon>Heteroderidae</taxon>
        <taxon>Heteroderinae</taxon>
        <taxon>Globodera</taxon>
    </lineage>
</organism>
<feature type="domain" description="Depolymerase 2 capsule K5-specific C-terminal" evidence="2">
    <location>
        <begin position="938"/>
        <end position="1004"/>
    </location>
</feature>
<name>A0A183CNR5_GLOPA</name>